<proteinExistence type="inferred from homology"/>
<dbReference type="Gene3D" id="3.40.50.300">
    <property type="entry name" value="P-loop containing nucleotide triphosphate hydrolases"/>
    <property type="match status" value="2"/>
</dbReference>
<dbReference type="Gene3D" id="3.30.70.330">
    <property type="match status" value="1"/>
</dbReference>
<dbReference type="InterPro" id="IPR014001">
    <property type="entry name" value="Helicase_ATP-bd"/>
</dbReference>
<feature type="domain" description="Helicase ATP-binding" evidence="7">
    <location>
        <begin position="25"/>
        <end position="201"/>
    </location>
</feature>
<evidence type="ECO:0000313" key="9">
    <source>
        <dbReference type="EMBL" id="PVE45695.1"/>
    </source>
</evidence>
<dbReference type="InterPro" id="IPR011545">
    <property type="entry name" value="DEAD/DEAH_box_helicase_dom"/>
</dbReference>
<dbReference type="CDD" id="cd18787">
    <property type="entry name" value="SF2_C_DEAD"/>
    <property type="match status" value="1"/>
</dbReference>
<dbReference type="CDD" id="cd00268">
    <property type="entry name" value="DEADc"/>
    <property type="match status" value="1"/>
</dbReference>
<comment type="similarity">
    <text evidence="5">Belongs to the DEAD box helicase family.</text>
</comment>
<keyword evidence="10" id="KW-1185">Reference proteome</keyword>
<protein>
    <recommendedName>
        <fullName evidence="11">ATP-dependent RNA helicase</fullName>
    </recommendedName>
</protein>
<dbReference type="Pfam" id="PF00270">
    <property type="entry name" value="DEAD"/>
    <property type="match status" value="1"/>
</dbReference>
<feature type="compositionally biased region" description="Basic and acidic residues" evidence="6">
    <location>
        <begin position="618"/>
        <end position="638"/>
    </location>
</feature>
<dbReference type="AlphaFoldDB" id="A0A2T7ULY0"/>
<dbReference type="InterPro" id="IPR012677">
    <property type="entry name" value="Nucleotide-bd_a/b_plait_sf"/>
</dbReference>
<dbReference type="OrthoDB" id="9805696at2"/>
<name>A0A2T7ULY0_9RHOB</name>
<evidence type="ECO:0000256" key="6">
    <source>
        <dbReference type="SAM" id="MobiDB-lite"/>
    </source>
</evidence>
<dbReference type="InterPro" id="IPR050079">
    <property type="entry name" value="DEAD_box_RNA_helicase"/>
</dbReference>
<sequence length="808" mass="88263">MPAPLSRALAEKGYETLTPVQAAVLEPSLAGHDLLVSAQTGSGKTVAFGLAMADSLLPDGAMMPPPDTARALVIAPTRELALQVRREFEWLYGPAGGVIASCVGGMDARSERRALERGAHIVVGTPGRLRDHIERGALDLSTVGSVALDEADEMLDLGFREDLEFILQALPEERRTLLFSATVPPMIERLAQTYQKDAKRIATEAPRESHADIAYQALMVAPEDAEHAIVNVLRFHEARNALVFCKTRAAVNHLTARLLNRGFSVVPLSGELAQEERARALQAMRDGRARVCVATDVAARGIDLPGLELVIHADLPSNKETLLHRSGRTGRAGNKGTSVLIVPASQRRKTERLIGFAGVQAEWGTAPTATEVSAKDSERLLTDATLWGPATEDEAEAIANLTGKFDAAALAAAVTRMYFAARSAPEDVTPVSIDGPKPRARAEFDRSFWVKIGVGHAQRAEARWLLPMLCRAGALTRSDIGAIRIFEEATFAQLHEDASDRFWSAVGNTGILEQDITLERTEAPAEGERPPRPPRFEGERPARAPRPRREDGEGERPYKPRAPRAEGEERPYTPRPPRSEDGERPFKPRAPRAEGADRPYTPRPRAEGAERPYTARPPRTDDGERPYKPRAPRAEGSDRPYAPRPPRGEEGERPFKPRAPRPEGGERPYKPRGEDGPRPYKARSEDGPKPYKARGPRTEDGPKPYKPRAPRDDAGERPFKPRAARPAEGGEFRARPDNGERPFKPRTKPDGAKPRSPKPEGAGKPARPRIDPDAARNPSARLGGPARKPAGKPPRGGGADQRPTRPKR</sequence>
<evidence type="ECO:0000256" key="4">
    <source>
        <dbReference type="ARBA" id="ARBA00022840"/>
    </source>
</evidence>
<dbReference type="PROSITE" id="PS51192">
    <property type="entry name" value="HELICASE_ATP_BIND_1"/>
    <property type="match status" value="1"/>
</dbReference>
<evidence type="ECO:0000256" key="2">
    <source>
        <dbReference type="ARBA" id="ARBA00022801"/>
    </source>
</evidence>
<reference evidence="9 10" key="1">
    <citation type="journal article" date="2011" name="Syst. Appl. Microbiol.">
        <title>Defluviimonas denitrificans gen. nov., sp. nov., and Pararhodobacter aggregans gen. nov., sp. nov., non-phototrophic Rhodobacteraceae from the biofilter of a marine aquaculture.</title>
        <authorList>
            <person name="Foesel B.U."/>
            <person name="Drake H.L."/>
            <person name="Schramm A."/>
        </authorList>
    </citation>
    <scope>NUCLEOTIDE SEQUENCE [LARGE SCALE GENOMIC DNA]</scope>
    <source>
        <strain evidence="9 10">D1-19</strain>
    </source>
</reference>
<evidence type="ECO:0000256" key="5">
    <source>
        <dbReference type="ARBA" id="ARBA00038437"/>
    </source>
</evidence>
<gene>
    <name evidence="9" type="ORF">DDE23_20610</name>
</gene>
<evidence type="ECO:0000259" key="7">
    <source>
        <dbReference type="PROSITE" id="PS51192"/>
    </source>
</evidence>
<dbReference type="Proteomes" id="UP000244810">
    <property type="component" value="Unassembled WGS sequence"/>
</dbReference>
<dbReference type="GO" id="GO:0003724">
    <property type="term" value="F:RNA helicase activity"/>
    <property type="evidence" value="ECO:0007669"/>
    <property type="project" value="TreeGrafter"/>
</dbReference>
<evidence type="ECO:0000313" key="10">
    <source>
        <dbReference type="Proteomes" id="UP000244810"/>
    </source>
</evidence>
<keyword evidence="4" id="KW-0067">ATP-binding</keyword>
<dbReference type="Pfam" id="PF03880">
    <property type="entry name" value="DbpA"/>
    <property type="match status" value="1"/>
</dbReference>
<dbReference type="GO" id="GO:0016787">
    <property type="term" value="F:hydrolase activity"/>
    <property type="evidence" value="ECO:0007669"/>
    <property type="project" value="UniProtKB-KW"/>
</dbReference>
<dbReference type="PROSITE" id="PS51194">
    <property type="entry name" value="HELICASE_CTER"/>
    <property type="match status" value="1"/>
</dbReference>
<keyword evidence="3" id="KW-0347">Helicase</keyword>
<dbReference type="InterPro" id="IPR044742">
    <property type="entry name" value="DEAD/DEAH_RhlB"/>
</dbReference>
<feature type="compositionally biased region" description="Basic and acidic residues" evidence="6">
    <location>
        <begin position="696"/>
        <end position="719"/>
    </location>
</feature>
<feature type="region of interest" description="Disordered" evidence="6">
    <location>
        <begin position="514"/>
        <end position="808"/>
    </location>
</feature>
<dbReference type="InterPro" id="IPR027417">
    <property type="entry name" value="P-loop_NTPase"/>
</dbReference>
<dbReference type="PANTHER" id="PTHR47959">
    <property type="entry name" value="ATP-DEPENDENT RNA HELICASE RHLE-RELATED"/>
    <property type="match status" value="1"/>
</dbReference>
<feature type="compositionally biased region" description="Basic and acidic residues" evidence="6">
    <location>
        <begin position="728"/>
        <end position="753"/>
    </location>
</feature>
<evidence type="ECO:0000256" key="1">
    <source>
        <dbReference type="ARBA" id="ARBA00022741"/>
    </source>
</evidence>
<evidence type="ECO:0000256" key="3">
    <source>
        <dbReference type="ARBA" id="ARBA00022806"/>
    </source>
</evidence>
<organism evidence="9 10">
    <name type="scientific">Pararhodobacter aggregans</name>
    <dbReference type="NCBI Taxonomy" id="404875"/>
    <lineage>
        <taxon>Bacteria</taxon>
        <taxon>Pseudomonadati</taxon>
        <taxon>Pseudomonadota</taxon>
        <taxon>Alphaproteobacteria</taxon>
        <taxon>Rhodobacterales</taxon>
        <taxon>Paracoccaceae</taxon>
        <taxon>Pararhodobacter</taxon>
    </lineage>
</organism>
<dbReference type="CDD" id="cd12252">
    <property type="entry name" value="RRM_DbpA"/>
    <property type="match status" value="1"/>
</dbReference>
<comment type="caution">
    <text evidence="9">The sequence shown here is derived from an EMBL/GenBank/DDBJ whole genome shotgun (WGS) entry which is preliminary data.</text>
</comment>
<dbReference type="GO" id="GO:0003676">
    <property type="term" value="F:nucleic acid binding"/>
    <property type="evidence" value="ECO:0007669"/>
    <property type="project" value="InterPro"/>
</dbReference>
<dbReference type="SMART" id="SM00490">
    <property type="entry name" value="HELICc"/>
    <property type="match status" value="1"/>
</dbReference>
<dbReference type="PANTHER" id="PTHR47959:SF1">
    <property type="entry name" value="ATP-DEPENDENT RNA HELICASE DBPA"/>
    <property type="match status" value="1"/>
</dbReference>
<feature type="compositionally biased region" description="Basic and acidic residues" evidence="6">
    <location>
        <begin position="517"/>
        <end position="597"/>
    </location>
</feature>
<evidence type="ECO:0008006" key="11">
    <source>
        <dbReference type="Google" id="ProtNLM"/>
    </source>
</evidence>
<feature type="compositionally biased region" description="Basic and acidic residues" evidence="6">
    <location>
        <begin position="646"/>
        <end position="689"/>
    </location>
</feature>
<dbReference type="InterPro" id="IPR001650">
    <property type="entry name" value="Helicase_C-like"/>
</dbReference>
<dbReference type="GO" id="GO:0005524">
    <property type="term" value="F:ATP binding"/>
    <property type="evidence" value="ECO:0007669"/>
    <property type="project" value="UniProtKB-KW"/>
</dbReference>
<dbReference type="EMBL" id="QDDR01000013">
    <property type="protein sequence ID" value="PVE45695.1"/>
    <property type="molecule type" value="Genomic_DNA"/>
</dbReference>
<keyword evidence="1" id="KW-0547">Nucleotide-binding</keyword>
<dbReference type="SMART" id="SM00487">
    <property type="entry name" value="DEXDc"/>
    <property type="match status" value="1"/>
</dbReference>
<evidence type="ECO:0000259" key="8">
    <source>
        <dbReference type="PROSITE" id="PS51194"/>
    </source>
</evidence>
<accession>A0A2T7ULY0</accession>
<keyword evidence="2" id="KW-0378">Hydrolase</keyword>
<feature type="domain" description="Helicase C-terminal" evidence="8">
    <location>
        <begin position="224"/>
        <end position="374"/>
    </location>
</feature>
<dbReference type="InterPro" id="IPR005580">
    <property type="entry name" value="DbpA/CsdA_RNA-bd_dom"/>
</dbReference>
<dbReference type="GO" id="GO:0005829">
    <property type="term" value="C:cytosol"/>
    <property type="evidence" value="ECO:0007669"/>
    <property type="project" value="TreeGrafter"/>
</dbReference>
<dbReference type="SUPFAM" id="SSF52540">
    <property type="entry name" value="P-loop containing nucleoside triphosphate hydrolases"/>
    <property type="match status" value="1"/>
</dbReference>
<dbReference type="Pfam" id="PF00271">
    <property type="entry name" value="Helicase_C"/>
    <property type="match status" value="1"/>
</dbReference>